<dbReference type="GeneID" id="69512420"/>
<comment type="caution">
    <text evidence="1">The sequence shown here is derived from an EMBL/GenBank/DDBJ whole genome shotgun (WGS) entry which is preliminary data.</text>
</comment>
<organism evidence="1 2">
    <name type="scientific">Eggerthella lenta</name>
    <name type="common">Eubacterium lentum</name>
    <dbReference type="NCBI Taxonomy" id="84112"/>
    <lineage>
        <taxon>Bacteria</taxon>
        <taxon>Bacillati</taxon>
        <taxon>Actinomycetota</taxon>
        <taxon>Coriobacteriia</taxon>
        <taxon>Eggerthellales</taxon>
        <taxon>Eggerthellaceae</taxon>
        <taxon>Eggerthella</taxon>
    </lineage>
</organism>
<evidence type="ECO:0000313" key="2">
    <source>
        <dbReference type="Proteomes" id="UP000253915"/>
    </source>
</evidence>
<dbReference type="Proteomes" id="UP000253915">
    <property type="component" value="Unassembled WGS sequence"/>
</dbReference>
<proteinExistence type="predicted"/>
<dbReference type="EMBL" id="PPUQ01000011">
    <property type="protein sequence ID" value="RDC37632.1"/>
    <property type="molecule type" value="Genomic_DNA"/>
</dbReference>
<protein>
    <submittedName>
        <fullName evidence="1">Uncharacterized protein</fullName>
    </submittedName>
</protein>
<sequence>MREVNTSKDTKLNIHATSMTCLLYEREFDGADIVTDISSMGETPKFGIMRRALWAMAKTAAPSVIPPYSAWMNANADLDYKETSWMKGVMEEANREFFRSTAEASEVKAG</sequence>
<name>A0ABD7GHP7_EGGLN</name>
<reference evidence="1 2" key="1">
    <citation type="journal article" date="2018" name="Elife">
        <title>Discovery and characterization of a prevalent human gut bacterial enzyme sufficient for the inactivation of a family of plant toxins.</title>
        <authorList>
            <person name="Koppel N."/>
            <person name="Bisanz J.E."/>
            <person name="Pandelia M.E."/>
            <person name="Turnbaugh P.J."/>
            <person name="Balskus E.P."/>
        </authorList>
    </citation>
    <scope>NUCLEOTIDE SEQUENCE [LARGE SCALE GENOMIC DNA]</scope>
    <source>
        <strain evidence="1 2">16A</strain>
    </source>
</reference>
<dbReference type="AlphaFoldDB" id="A0ABD7GHP7"/>
<dbReference type="RefSeq" id="WP_114526804.1">
    <property type="nucleotide sequence ID" value="NZ_AP025575.1"/>
</dbReference>
<gene>
    <name evidence="1" type="ORF">C1853_09255</name>
</gene>
<evidence type="ECO:0000313" key="1">
    <source>
        <dbReference type="EMBL" id="RDC37632.1"/>
    </source>
</evidence>
<accession>A0ABD7GHP7</accession>